<feature type="compositionally biased region" description="Basic and acidic residues" evidence="2">
    <location>
        <begin position="283"/>
        <end position="296"/>
    </location>
</feature>
<reference evidence="4 5" key="1">
    <citation type="submission" date="2018-02" db="EMBL/GenBank/DDBJ databases">
        <title>Genome sequence of the basidiomycete white-rot fungus Phlebia centrifuga.</title>
        <authorList>
            <person name="Granchi Z."/>
            <person name="Peng M."/>
            <person name="de Vries R.P."/>
            <person name="Hilden K."/>
            <person name="Makela M.R."/>
            <person name="Grigoriev I."/>
            <person name="Riley R."/>
        </authorList>
    </citation>
    <scope>NUCLEOTIDE SEQUENCE [LARGE SCALE GENOMIC DNA]</scope>
    <source>
        <strain evidence="4 5">FBCC195</strain>
    </source>
</reference>
<proteinExistence type="inferred from homology"/>
<dbReference type="PANTHER" id="PTHR13056">
    <property type="entry name" value="VACUOLAR FUSION PROTEIN CCZ1 HOMOLOG-RELATED"/>
    <property type="match status" value="1"/>
</dbReference>
<sequence>MSRIPPGLLYLTIYNPTLQPIQPYASDDEDAEEQAHILFYTGRERAVSRDKILRQVGLAKALVNFSHMFNDQNMCENVHSQTRRMVMVSPEPDFWIHACVEVSKTQRPLPTKGKAKAKGKDKDKDKDKLQDTSMRAGAVYDYHDGSVHDIALRSYILQGYEEFKLTHGSFLSILSLLGQQALELQIERFFTVWAWKWDVEDNLDFGDHLGVPMHPTHRAGSSLLDRFAQQHLSPNTLPFVLIPPHVIPSTRLLHSGYPAVLVRYIISKIPPPSANTQDSALSADKEDKDLATDKPPDIATLAGLEGKISDYTKSVANPFSNMDMRNLKWMWTGLTFGKGLSTKSMAPPTPSISTTLKELDAAGQPDGQEESGVRADYLGKGAEVEFDAESLQEAISENVSIHDTQNSVVNSPLPPSVHLQGEPDDQEIGSNLESSLSLQVEGVAVEVGEDGAVTPEQAVISPQNGQSEPSVETTTENDFGRTASPPMRERVPEFVSTSVFLANPETPTETTRKKVFHTTIDRFTFAFIAGDDHGINLTSLGENVNDLVNELRACLAIADNKGDTEISLTPVTKILEPQDQYIISTGPYTSSLHSGFSSNSEHLFDCQAILHNDLNALEVFSRGQNPQHWHLSKRGLGIDESGDSVDGEVYMEVARKESTLTDVDNELASVVRQFTQVG</sequence>
<protein>
    <recommendedName>
        <fullName evidence="3">CCZ1/INTU/HSP4 first Longin domain-containing protein</fullName>
    </recommendedName>
</protein>
<dbReference type="InterPro" id="IPR043987">
    <property type="entry name" value="CCZ1/INTU/HSP4_longin_1"/>
</dbReference>
<dbReference type="Proteomes" id="UP000186601">
    <property type="component" value="Unassembled WGS sequence"/>
</dbReference>
<comment type="similarity">
    <text evidence="1">Belongs to the CCZ1 family.</text>
</comment>
<evidence type="ECO:0000256" key="1">
    <source>
        <dbReference type="ARBA" id="ARBA00005352"/>
    </source>
</evidence>
<dbReference type="AlphaFoldDB" id="A0A2R6PG17"/>
<evidence type="ECO:0000313" key="5">
    <source>
        <dbReference type="Proteomes" id="UP000186601"/>
    </source>
</evidence>
<dbReference type="OrthoDB" id="240546at2759"/>
<accession>A0A2R6PG17</accession>
<dbReference type="GO" id="GO:0016192">
    <property type="term" value="P:vesicle-mediated transport"/>
    <property type="evidence" value="ECO:0007669"/>
    <property type="project" value="InterPro"/>
</dbReference>
<feature type="region of interest" description="Disordered" evidence="2">
    <location>
        <begin position="107"/>
        <end position="130"/>
    </location>
</feature>
<dbReference type="Pfam" id="PF19031">
    <property type="entry name" value="Intu_longin_1"/>
    <property type="match status" value="1"/>
</dbReference>
<comment type="caution">
    <text evidence="4">The sequence shown here is derived from an EMBL/GenBank/DDBJ whole genome shotgun (WGS) entry which is preliminary data.</text>
</comment>
<dbReference type="STRING" id="98765.A0A2R6PG17"/>
<dbReference type="EMBL" id="MLYV02000494">
    <property type="protein sequence ID" value="PSR90567.1"/>
    <property type="molecule type" value="Genomic_DNA"/>
</dbReference>
<evidence type="ECO:0000256" key="2">
    <source>
        <dbReference type="SAM" id="MobiDB-lite"/>
    </source>
</evidence>
<feature type="region of interest" description="Disordered" evidence="2">
    <location>
        <begin position="273"/>
        <end position="296"/>
    </location>
</feature>
<organism evidence="4 5">
    <name type="scientific">Hermanssonia centrifuga</name>
    <dbReference type="NCBI Taxonomy" id="98765"/>
    <lineage>
        <taxon>Eukaryota</taxon>
        <taxon>Fungi</taxon>
        <taxon>Dikarya</taxon>
        <taxon>Basidiomycota</taxon>
        <taxon>Agaricomycotina</taxon>
        <taxon>Agaricomycetes</taxon>
        <taxon>Polyporales</taxon>
        <taxon>Meruliaceae</taxon>
        <taxon>Hermanssonia</taxon>
    </lineage>
</organism>
<feature type="region of interest" description="Disordered" evidence="2">
    <location>
        <begin position="405"/>
        <end position="429"/>
    </location>
</feature>
<name>A0A2R6PG17_9APHY</name>
<gene>
    <name evidence="4" type="ORF">PHLCEN_2v4860</name>
</gene>
<dbReference type="GO" id="GO:0035658">
    <property type="term" value="C:Mon1-Ccz1 complex"/>
    <property type="evidence" value="ECO:0007669"/>
    <property type="project" value="InterPro"/>
</dbReference>
<evidence type="ECO:0000259" key="3">
    <source>
        <dbReference type="Pfam" id="PF19031"/>
    </source>
</evidence>
<feature type="domain" description="CCZ1/INTU/HSP4 first Longin" evidence="3">
    <location>
        <begin position="25"/>
        <end position="168"/>
    </location>
</feature>
<feature type="region of interest" description="Disordered" evidence="2">
    <location>
        <begin position="459"/>
        <end position="486"/>
    </location>
</feature>
<feature type="compositionally biased region" description="Polar residues" evidence="2">
    <location>
        <begin position="460"/>
        <end position="477"/>
    </location>
</feature>
<feature type="compositionally biased region" description="Basic and acidic residues" evidence="2">
    <location>
        <begin position="118"/>
        <end position="130"/>
    </location>
</feature>
<dbReference type="InterPro" id="IPR013176">
    <property type="entry name" value="Ccz1"/>
</dbReference>
<dbReference type="PANTHER" id="PTHR13056:SF0">
    <property type="entry name" value="VACUOLAR FUSION PROTEIN CCZ1 HOMOLOG-RELATED"/>
    <property type="match status" value="1"/>
</dbReference>
<evidence type="ECO:0000313" key="4">
    <source>
        <dbReference type="EMBL" id="PSR90567.1"/>
    </source>
</evidence>
<keyword evidence="5" id="KW-1185">Reference proteome</keyword>